<evidence type="ECO:0000313" key="10">
    <source>
        <dbReference type="Proteomes" id="UP000320314"/>
    </source>
</evidence>
<evidence type="ECO:0000256" key="7">
    <source>
        <dbReference type="SAM" id="Phobius"/>
    </source>
</evidence>
<dbReference type="GO" id="GO:0005886">
    <property type="term" value="C:plasma membrane"/>
    <property type="evidence" value="ECO:0007669"/>
    <property type="project" value="TreeGrafter"/>
</dbReference>
<evidence type="ECO:0000256" key="1">
    <source>
        <dbReference type="ARBA" id="ARBA00004141"/>
    </source>
</evidence>
<proteinExistence type="predicted"/>
<evidence type="ECO:0000256" key="6">
    <source>
        <dbReference type="ARBA" id="ARBA00023136"/>
    </source>
</evidence>
<dbReference type="PROSITE" id="PS51202">
    <property type="entry name" value="RCK_C"/>
    <property type="match status" value="2"/>
</dbReference>
<name>A0A506U9Z4_9HYPH</name>
<keyword evidence="3 7" id="KW-0812">Transmembrane</keyword>
<evidence type="ECO:0000256" key="2">
    <source>
        <dbReference type="ARBA" id="ARBA00022448"/>
    </source>
</evidence>
<dbReference type="PANTHER" id="PTHR43652">
    <property type="entry name" value="BASIC AMINO ACID ANTIPORTER YFCC-RELATED"/>
    <property type="match status" value="1"/>
</dbReference>
<dbReference type="Pfam" id="PF03600">
    <property type="entry name" value="CitMHS"/>
    <property type="match status" value="1"/>
</dbReference>
<dbReference type="AlphaFoldDB" id="A0A506U9Z4"/>
<feature type="transmembrane region" description="Helical" evidence="7">
    <location>
        <begin position="187"/>
        <end position="207"/>
    </location>
</feature>
<dbReference type="OrthoDB" id="9809303at2"/>
<feature type="domain" description="RCK C-terminal" evidence="8">
    <location>
        <begin position="301"/>
        <end position="385"/>
    </location>
</feature>
<organism evidence="9 10">
    <name type="scientific">Pararhizobium mangrovi</name>
    <dbReference type="NCBI Taxonomy" id="2590452"/>
    <lineage>
        <taxon>Bacteria</taxon>
        <taxon>Pseudomonadati</taxon>
        <taxon>Pseudomonadota</taxon>
        <taxon>Alphaproteobacteria</taxon>
        <taxon>Hyphomicrobiales</taxon>
        <taxon>Rhizobiaceae</taxon>
        <taxon>Rhizobium/Agrobacterium group</taxon>
        <taxon>Pararhizobium</taxon>
    </lineage>
</organism>
<dbReference type="EMBL" id="VHLH01000005">
    <property type="protein sequence ID" value="TPW30690.1"/>
    <property type="molecule type" value="Genomic_DNA"/>
</dbReference>
<keyword evidence="10" id="KW-1185">Reference proteome</keyword>
<evidence type="ECO:0000256" key="4">
    <source>
        <dbReference type="ARBA" id="ARBA00022737"/>
    </source>
</evidence>
<protein>
    <submittedName>
        <fullName evidence="9">SLC13 family permease</fullName>
    </submittedName>
</protein>
<keyword evidence="2" id="KW-0813">Transport</keyword>
<feature type="transmembrane region" description="Helical" evidence="7">
    <location>
        <begin position="401"/>
        <end position="417"/>
    </location>
</feature>
<dbReference type="PROSITE" id="PS01271">
    <property type="entry name" value="NA_SULFATE"/>
    <property type="match status" value="1"/>
</dbReference>
<evidence type="ECO:0000313" key="9">
    <source>
        <dbReference type="EMBL" id="TPW30690.1"/>
    </source>
</evidence>
<dbReference type="PANTHER" id="PTHR43652:SF2">
    <property type="entry name" value="BASIC AMINO ACID ANTIPORTER YFCC-RELATED"/>
    <property type="match status" value="1"/>
</dbReference>
<dbReference type="InterPro" id="IPR031312">
    <property type="entry name" value="Na/sul_symport_CS"/>
</dbReference>
<feature type="transmembrane region" description="Helical" evidence="7">
    <location>
        <begin position="6"/>
        <end position="26"/>
    </location>
</feature>
<dbReference type="GO" id="GO:0006813">
    <property type="term" value="P:potassium ion transport"/>
    <property type="evidence" value="ECO:0007669"/>
    <property type="project" value="InterPro"/>
</dbReference>
<keyword evidence="6 7" id="KW-0472">Membrane</keyword>
<dbReference type="InterPro" id="IPR036721">
    <property type="entry name" value="RCK_C_sf"/>
</dbReference>
<sequence>MIADFIATNAAIVSLAIVALMLAGFLSERYPPAVVAAGGAATFMVLGYVQPDEAMDVFSNSAPITIAAMFILTGALVRTGVLEAVGSFVMKRANRHPVPATGFMLAATTAASAFMNNTPVVLVLIPVFIRLAKTIGTAPTRFLIPLSYAAILGGTCTLIGTSTNLLVDGVARGNGLRPFSIFEITPIGIVVVIAGFVGMSIFARFLLPHRMAAGAYDAEDEATYLSDIVVRGESPFAGRAIGRIAELTRDAITMLAVKRGSETLRSELDEVVLQRGDILVVQASETELLTLNELEGLRVGSRTVVPASDNMVSVEAIVAPGHGGIGQTVTEFGLGRRFGVRVLGVHRHRHIAGPDMASVRMRPADRLLLRGPEENLTALSREADLISLSAPRARAFRRSKAPIAILALFAVVALSAVNFMPIGPLALIAVAAILLLNCIDGDEAWGSLDGSILVLIFAMLIVGTGLQKTGAVEAVVGAITPLMKTLPPAATLYVLYFVTVCLTELVTNNAVAVIVTPIAIGLAKQLGVDPRPFVVAVMFAASASFATPIGYQTNTLVYGAANYRFVDFLKIGIPMTIIVGLSSCTAIYLFMGL</sequence>
<accession>A0A506U9Z4</accession>
<dbReference type="Pfam" id="PF02080">
    <property type="entry name" value="TrkA_C"/>
    <property type="match status" value="1"/>
</dbReference>
<feature type="transmembrane region" description="Helical" evidence="7">
    <location>
        <begin position="62"/>
        <end position="85"/>
    </location>
</feature>
<dbReference type="RefSeq" id="WP_141165829.1">
    <property type="nucleotide sequence ID" value="NZ_VHLH01000005.1"/>
</dbReference>
<comment type="caution">
    <text evidence="9">The sequence shown here is derived from an EMBL/GenBank/DDBJ whole genome shotgun (WGS) entry which is preliminary data.</text>
</comment>
<dbReference type="GO" id="GO:0008324">
    <property type="term" value="F:monoatomic cation transmembrane transporter activity"/>
    <property type="evidence" value="ECO:0007669"/>
    <property type="project" value="InterPro"/>
</dbReference>
<feature type="transmembrane region" description="Helical" evidence="7">
    <location>
        <begin position="446"/>
        <end position="466"/>
    </location>
</feature>
<evidence type="ECO:0000256" key="3">
    <source>
        <dbReference type="ARBA" id="ARBA00022692"/>
    </source>
</evidence>
<dbReference type="InterPro" id="IPR006037">
    <property type="entry name" value="RCK_C"/>
</dbReference>
<dbReference type="Gene3D" id="3.30.70.1450">
    <property type="entry name" value="Regulator of K+ conductance, C-terminal domain"/>
    <property type="match status" value="2"/>
</dbReference>
<feature type="transmembrane region" description="Helical" evidence="7">
    <location>
        <begin position="532"/>
        <end position="551"/>
    </location>
</feature>
<feature type="domain" description="RCK C-terminal" evidence="8">
    <location>
        <begin position="213"/>
        <end position="297"/>
    </location>
</feature>
<gene>
    <name evidence="9" type="ORF">FJU11_04505</name>
</gene>
<feature type="transmembrane region" description="Helical" evidence="7">
    <location>
        <begin position="493"/>
        <end position="520"/>
    </location>
</feature>
<feature type="transmembrane region" description="Helical" evidence="7">
    <location>
        <begin position="571"/>
        <end position="591"/>
    </location>
</feature>
<evidence type="ECO:0000256" key="5">
    <source>
        <dbReference type="ARBA" id="ARBA00022989"/>
    </source>
</evidence>
<reference evidence="9 10" key="1">
    <citation type="submission" date="2019-06" db="EMBL/GenBank/DDBJ databases">
        <authorList>
            <person name="Li M."/>
        </authorList>
    </citation>
    <scope>NUCLEOTIDE SEQUENCE [LARGE SCALE GENOMIC DNA]</scope>
    <source>
        <strain evidence="9 10">BGMRC6574</strain>
    </source>
</reference>
<dbReference type="InterPro" id="IPR051679">
    <property type="entry name" value="DASS-Related_Transporters"/>
</dbReference>
<evidence type="ECO:0000259" key="8">
    <source>
        <dbReference type="PROSITE" id="PS51202"/>
    </source>
</evidence>
<feature type="transmembrane region" description="Helical" evidence="7">
    <location>
        <begin position="148"/>
        <end position="167"/>
    </location>
</feature>
<comment type="subcellular location">
    <subcellularLocation>
        <location evidence="1">Membrane</location>
        <topology evidence="1">Multi-pass membrane protein</topology>
    </subcellularLocation>
</comment>
<feature type="transmembrane region" description="Helical" evidence="7">
    <location>
        <begin position="33"/>
        <end position="50"/>
    </location>
</feature>
<dbReference type="InterPro" id="IPR004680">
    <property type="entry name" value="Cit_transptr-like_dom"/>
</dbReference>
<keyword evidence="4" id="KW-0677">Repeat</keyword>
<dbReference type="Proteomes" id="UP000320314">
    <property type="component" value="Unassembled WGS sequence"/>
</dbReference>
<dbReference type="SUPFAM" id="SSF116726">
    <property type="entry name" value="TrkA C-terminal domain-like"/>
    <property type="match status" value="2"/>
</dbReference>
<keyword evidence="5 7" id="KW-1133">Transmembrane helix</keyword>